<evidence type="ECO:0000313" key="1">
    <source>
        <dbReference type="EMBL" id="PWA78001.1"/>
    </source>
</evidence>
<dbReference type="AlphaFoldDB" id="A0A2U1NWX2"/>
<accession>A0A2U1NWX2</accession>
<evidence type="ECO:0000313" key="2">
    <source>
        <dbReference type="Proteomes" id="UP000245207"/>
    </source>
</evidence>
<comment type="caution">
    <text evidence="1">The sequence shown here is derived from an EMBL/GenBank/DDBJ whole genome shotgun (WGS) entry which is preliminary data.</text>
</comment>
<dbReference type="STRING" id="35608.A0A2U1NWX2"/>
<dbReference type="EMBL" id="PKPP01002049">
    <property type="protein sequence ID" value="PWA78001.1"/>
    <property type="molecule type" value="Genomic_DNA"/>
</dbReference>
<proteinExistence type="predicted"/>
<dbReference type="Proteomes" id="UP000245207">
    <property type="component" value="Unassembled WGS sequence"/>
</dbReference>
<sequence>MDNKFMIRLHRCLIRFFHKVSSLSAPTTDAEKLISGVVEAERPTFQDMEIIAESQAYTNMWVDLLMFLCAVAGLHQLDHNFTIRNICFKIYV</sequence>
<dbReference type="OrthoDB" id="10263032at2759"/>
<organism evidence="1 2">
    <name type="scientific">Artemisia annua</name>
    <name type="common">Sweet wormwood</name>
    <dbReference type="NCBI Taxonomy" id="35608"/>
    <lineage>
        <taxon>Eukaryota</taxon>
        <taxon>Viridiplantae</taxon>
        <taxon>Streptophyta</taxon>
        <taxon>Embryophyta</taxon>
        <taxon>Tracheophyta</taxon>
        <taxon>Spermatophyta</taxon>
        <taxon>Magnoliopsida</taxon>
        <taxon>eudicotyledons</taxon>
        <taxon>Gunneridae</taxon>
        <taxon>Pentapetalae</taxon>
        <taxon>asterids</taxon>
        <taxon>campanulids</taxon>
        <taxon>Asterales</taxon>
        <taxon>Asteraceae</taxon>
        <taxon>Asteroideae</taxon>
        <taxon>Anthemideae</taxon>
        <taxon>Artemisiinae</taxon>
        <taxon>Artemisia</taxon>
    </lineage>
</organism>
<name>A0A2U1NWX2_ARTAN</name>
<reference evidence="1 2" key="1">
    <citation type="journal article" date="2018" name="Mol. Plant">
        <title>The genome of Artemisia annua provides insight into the evolution of Asteraceae family and artemisinin biosynthesis.</title>
        <authorList>
            <person name="Shen Q."/>
            <person name="Zhang L."/>
            <person name="Liao Z."/>
            <person name="Wang S."/>
            <person name="Yan T."/>
            <person name="Shi P."/>
            <person name="Liu M."/>
            <person name="Fu X."/>
            <person name="Pan Q."/>
            <person name="Wang Y."/>
            <person name="Lv Z."/>
            <person name="Lu X."/>
            <person name="Zhang F."/>
            <person name="Jiang W."/>
            <person name="Ma Y."/>
            <person name="Chen M."/>
            <person name="Hao X."/>
            <person name="Li L."/>
            <person name="Tang Y."/>
            <person name="Lv G."/>
            <person name="Zhou Y."/>
            <person name="Sun X."/>
            <person name="Brodelius P.E."/>
            <person name="Rose J.K.C."/>
            <person name="Tang K."/>
        </authorList>
    </citation>
    <scope>NUCLEOTIDE SEQUENCE [LARGE SCALE GENOMIC DNA]</scope>
    <source>
        <strain evidence="2">cv. Huhao1</strain>
        <tissue evidence="1">Leaf</tissue>
    </source>
</reference>
<keyword evidence="2" id="KW-1185">Reference proteome</keyword>
<gene>
    <name evidence="1" type="ORF">CTI12_AA049160</name>
</gene>
<protein>
    <submittedName>
        <fullName evidence="1">Tetratricopeptide repeat (TPR)-containing protein</fullName>
    </submittedName>
</protein>